<organism evidence="1 2">
    <name type="scientific">Alkalicoccus urumqiensis</name>
    <name type="common">Bacillus urumqiensis</name>
    <dbReference type="NCBI Taxonomy" id="1548213"/>
    <lineage>
        <taxon>Bacteria</taxon>
        <taxon>Bacillati</taxon>
        <taxon>Bacillota</taxon>
        <taxon>Bacilli</taxon>
        <taxon>Bacillales</taxon>
        <taxon>Bacillaceae</taxon>
        <taxon>Alkalicoccus</taxon>
    </lineage>
</organism>
<comment type="caution">
    <text evidence="1">The sequence shown here is derived from an EMBL/GenBank/DDBJ whole genome shotgun (WGS) entry which is preliminary data.</text>
</comment>
<accession>A0A2P6MIH8</accession>
<evidence type="ECO:0000313" key="2">
    <source>
        <dbReference type="Proteomes" id="UP000243650"/>
    </source>
</evidence>
<dbReference type="AlphaFoldDB" id="A0A2P6MIH8"/>
<dbReference type="PROSITE" id="PS51257">
    <property type="entry name" value="PROKAR_LIPOPROTEIN"/>
    <property type="match status" value="1"/>
</dbReference>
<evidence type="ECO:0008006" key="3">
    <source>
        <dbReference type="Google" id="ProtNLM"/>
    </source>
</evidence>
<evidence type="ECO:0000313" key="1">
    <source>
        <dbReference type="EMBL" id="PRO66068.1"/>
    </source>
</evidence>
<proteinExistence type="predicted"/>
<dbReference type="OrthoDB" id="2864505at2"/>
<dbReference type="RefSeq" id="WP_105958751.1">
    <property type="nucleotide sequence ID" value="NZ_PVNS01000005.1"/>
</dbReference>
<dbReference type="EMBL" id="PVNS01000005">
    <property type="protein sequence ID" value="PRO66068.1"/>
    <property type="molecule type" value="Genomic_DNA"/>
</dbReference>
<reference evidence="1 2" key="1">
    <citation type="submission" date="2018-03" db="EMBL/GenBank/DDBJ databases">
        <title>Bacillus urumqiensis sp. nov., a moderately haloalkaliphilic bacterium isolated from a salt lake.</title>
        <authorList>
            <person name="Zhao B."/>
            <person name="Liao Z."/>
        </authorList>
    </citation>
    <scope>NUCLEOTIDE SEQUENCE [LARGE SCALE GENOMIC DNA]</scope>
    <source>
        <strain evidence="1 2">BZ-SZ-XJ18</strain>
    </source>
</reference>
<protein>
    <recommendedName>
        <fullName evidence="3">Small peptidoglycan-associated lipoprotein</fullName>
    </recommendedName>
</protein>
<sequence>MKQWLPGLLILLLAACGNETVYDEIPELEESSELHAIVVVEDQHDETNRPYYDALLDVKRSDMQTHIVEASDAPASVKHFGAESFPCLIVYQEGEIRLHLDSDEQPENILYELETEMTRLTEMTSESF</sequence>
<keyword evidence="2" id="KW-1185">Reference proteome</keyword>
<gene>
    <name evidence="1" type="ORF">C6I21_07140</name>
</gene>
<dbReference type="Proteomes" id="UP000243650">
    <property type="component" value="Unassembled WGS sequence"/>
</dbReference>
<name>A0A2P6MIH8_ALKUR</name>